<dbReference type="GO" id="GO:0003841">
    <property type="term" value="F:1-acylglycerol-3-phosphate O-acyltransferase activity"/>
    <property type="evidence" value="ECO:0007669"/>
    <property type="project" value="TreeGrafter"/>
</dbReference>
<comment type="similarity">
    <text evidence="1">Belongs to the 1-acyl-sn-glycerol-3-phosphate acyltransferase family.</text>
</comment>
<evidence type="ECO:0000256" key="2">
    <source>
        <dbReference type="ARBA" id="ARBA00022679"/>
    </source>
</evidence>
<evidence type="ECO:0000259" key="5">
    <source>
        <dbReference type="SMART" id="SM00563"/>
    </source>
</evidence>
<evidence type="ECO:0000313" key="6">
    <source>
        <dbReference type="Proteomes" id="UP000694867"/>
    </source>
</evidence>
<dbReference type="CDD" id="cd07990">
    <property type="entry name" value="LPLAT_LCLAT1-like"/>
    <property type="match status" value="1"/>
</dbReference>
<sequence>MSALSKIPLPAEKSFRNIQHPTMLSGLKRSTLAHTLLFGAYLTTGLLLNALQAIVYVLIRPINKKWFRFLNKHLIYGNWAQIVSLGQYWSNSTVRIFMEDPDAVNSFGSEHGIVIMNHSYETDFVFCWMVCDALDILPNCKTTAKKMIAYVPVMGWNWFFGEMIFLERSWEKDRQTLPQKLDRILSYDETMLLLMFSEGTRFTKAKHENSLKFAIENNLPQLKHHLLPRPKGFAFCTKYLQGKMKYLYDIELCVPKDVEYPPTFTSLLQGKPCHGDMYVRRYAIDDLPDNEEDLKKFLYKIYEDKDKVTEYYHTHNNEFPKGCVELKLEKRLRPGLIHLGMVTAFTIPMAYWTLNAFWLSPSVPQMIAILSSFGIIYGALLKMVGLTETSKTASQYGTNADESGKKSR</sequence>
<proteinExistence type="inferred from homology"/>
<feature type="transmembrane region" description="Helical" evidence="4">
    <location>
        <begin position="36"/>
        <end position="59"/>
    </location>
</feature>
<dbReference type="GeneID" id="100901044"/>
<name>A0AAJ6W0X1_9ACAR</name>
<feature type="domain" description="Phospholipid/glycerol acyltransferase" evidence="5">
    <location>
        <begin position="112"/>
        <end position="234"/>
    </location>
</feature>
<dbReference type="SUPFAM" id="SSF69593">
    <property type="entry name" value="Glycerol-3-phosphate (1)-acyltransferase"/>
    <property type="match status" value="1"/>
</dbReference>
<dbReference type="SMART" id="SM00563">
    <property type="entry name" value="PlsC"/>
    <property type="match status" value="1"/>
</dbReference>
<dbReference type="GO" id="GO:0012505">
    <property type="term" value="C:endomembrane system"/>
    <property type="evidence" value="ECO:0007669"/>
    <property type="project" value="TreeGrafter"/>
</dbReference>
<keyword evidence="6" id="KW-1185">Reference proteome</keyword>
<reference evidence="7" key="1">
    <citation type="submission" date="2025-08" db="UniProtKB">
        <authorList>
            <consortium name="RefSeq"/>
        </authorList>
    </citation>
    <scope>IDENTIFICATION</scope>
</reference>
<evidence type="ECO:0000256" key="4">
    <source>
        <dbReference type="SAM" id="Phobius"/>
    </source>
</evidence>
<evidence type="ECO:0000313" key="7">
    <source>
        <dbReference type="RefSeq" id="XP_003748484.1"/>
    </source>
</evidence>
<keyword evidence="4" id="KW-0472">Membrane</keyword>
<dbReference type="RefSeq" id="XP_003748484.1">
    <property type="nucleotide sequence ID" value="XM_003748436.2"/>
</dbReference>
<keyword evidence="2" id="KW-0808">Transferase</keyword>
<gene>
    <name evidence="7" type="primary">LOC100901044</name>
</gene>
<organism evidence="6 7">
    <name type="scientific">Galendromus occidentalis</name>
    <name type="common">western predatory mite</name>
    <dbReference type="NCBI Taxonomy" id="34638"/>
    <lineage>
        <taxon>Eukaryota</taxon>
        <taxon>Metazoa</taxon>
        <taxon>Ecdysozoa</taxon>
        <taxon>Arthropoda</taxon>
        <taxon>Chelicerata</taxon>
        <taxon>Arachnida</taxon>
        <taxon>Acari</taxon>
        <taxon>Parasitiformes</taxon>
        <taxon>Mesostigmata</taxon>
        <taxon>Gamasina</taxon>
        <taxon>Phytoseioidea</taxon>
        <taxon>Phytoseiidae</taxon>
        <taxon>Typhlodrominae</taxon>
        <taxon>Galendromus</taxon>
    </lineage>
</organism>
<dbReference type="Pfam" id="PF01553">
    <property type="entry name" value="Acyltransferase"/>
    <property type="match status" value="1"/>
</dbReference>
<evidence type="ECO:0000256" key="1">
    <source>
        <dbReference type="ARBA" id="ARBA00008655"/>
    </source>
</evidence>
<dbReference type="InterPro" id="IPR002123">
    <property type="entry name" value="Plipid/glycerol_acylTrfase"/>
</dbReference>
<dbReference type="PANTHER" id="PTHR10983">
    <property type="entry name" value="1-ACYLGLYCEROL-3-PHOSPHATE ACYLTRANSFERASE-RELATED"/>
    <property type="match status" value="1"/>
</dbReference>
<protein>
    <submittedName>
        <fullName evidence="7">1-acyl-sn-glycerol-3-phosphate acyltransferase gamma</fullName>
    </submittedName>
</protein>
<dbReference type="PANTHER" id="PTHR10983:SF24">
    <property type="entry name" value="1-ACYLGLYCEROL-3-PHOSPHATE O-ACYLTRANSFERASE 3, ISOFORM E-RELATED"/>
    <property type="match status" value="1"/>
</dbReference>
<feature type="transmembrane region" description="Helical" evidence="4">
    <location>
        <begin position="366"/>
        <end position="385"/>
    </location>
</feature>
<dbReference type="InterPro" id="IPR032098">
    <property type="entry name" value="Acyltransf_C"/>
</dbReference>
<accession>A0AAJ6W0X1</accession>
<dbReference type="Pfam" id="PF16076">
    <property type="entry name" value="Acyltransf_C"/>
    <property type="match status" value="1"/>
</dbReference>
<keyword evidence="4" id="KW-0812">Transmembrane</keyword>
<dbReference type="Proteomes" id="UP000694867">
    <property type="component" value="Unplaced"/>
</dbReference>
<dbReference type="KEGG" id="goe:100901044"/>
<evidence type="ECO:0000256" key="3">
    <source>
        <dbReference type="ARBA" id="ARBA00023315"/>
    </source>
</evidence>
<feature type="transmembrane region" description="Helical" evidence="4">
    <location>
        <begin position="336"/>
        <end position="354"/>
    </location>
</feature>
<keyword evidence="3 7" id="KW-0012">Acyltransferase</keyword>
<dbReference type="AlphaFoldDB" id="A0AAJ6W0X1"/>
<keyword evidence="4" id="KW-1133">Transmembrane helix</keyword>